<dbReference type="RefSeq" id="WP_036188765.1">
    <property type="nucleotide sequence ID" value="NZ_AVDA01000022.1"/>
</dbReference>
<dbReference type="InterPro" id="IPR004380">
    <property type="entry name" value="Asp_race"/>
</dbReference>
<dbReference type="PANTHER" id="PTHR21198">
    <property type="entry name" value="GLUTAMATE RACEMASE"/>
    <property type="match status" value="1"/>
</dbReference>
<protein>
    <submittedName>
        <fullName evidence="3">Aspartate racemase</fullName>
    </submittedName>
</protein>
<evidence type="ECO:0000313" key="3">
    <source>
        <dbReference type="EMBL" id="KGR77011.1"/>
    </source>
</evidence>
<comment type="similarity">
    <text evidence="1">Belongs to the aspartate/glutamate racemases family.</text>
</comment>
<dbReference type="eggNOG" id="COG1794">
    <property type="taxonomic scope" value="Bacteria"/>
</dbReference>
<dbReference type="STRING" id="1384049.CD29_15955"/>
<reference evidence="3 4" key="1">
    <citation type="submission" date="2014-02" db="EMBL/GenBank/DDBJ databases">
        <title>Draft genome sequence of Lysinibacillus manganicus DSM 26584T.</title>
        <authorList>
            <person name="Zhang F."/>
            <person name="Wang G."/>
            <person name="Zhang L."/>
        </authorList>
    </citation>
    <scope>NUCLEOTIDE SEQUENCE [LARGE SCALE GENOMIC DNA]</scope>
    <source>
        <strain evidence="3 4">DSM 26584</strain>
    </source>
</reference>
<dbReference type="SUPFAM" id="SSF53681">
    <property type="entry name" value="Aspartate/glutamate racemase"/>
    <property type="match status" value="2"/>
</dbReference>
<dbReference type="Pfam" id="PF01177">
    <property type="entry name" value="Asp_Glu_race"/>
    <property type="match status" value="1"/>
</dbReference>
<evidence type="ECO:0000256" key="1">
    <source>
        <dbReference type="ARBA" id="ARBA00007847"/>
    </source>
</evidence>
<sequence>MKKILGIIGGVGPLATMFLGEMIVRRTNASKDQEHVHTIIDNDTTIPDRTAYILNQSEDNPIPFLIRDAKKLASVGADVICIPCNTAHTFYDDLQGASPVPVIHMIRETAKRASILGANRVGILATDGTIAAGVYQNALLEVGIKPIIPDESTQKAVMSMIYDYVKAGKSVTYEQWMKIEQAMCDLECDNIILGCTELSIINKELSLNKQRYIDSLIVLAESAIVYCGYELIDNNITSKNYL</sequence>
<evidence type="ECO:0000256" key="2">
    <source>
        <dbReference type="ARBA" id="ARBA00023235"/>
    </source>
</evidence>
<name>A0A0A3HWM3_9BACL</name>
<keyword evidence="4" id="KW-1185">Reference proteome</keyword>
<dbReference type="PROSITE" id="PS00924">
    <property type="entry name" value="ASP_GLU_RACEMASE_2"/>
    <property type="match status" value="1"/>
</dbReference>
<dbReference type="Proteomes" id="UP000030416">
    <property type="component" value="Unassembled WGS sequence"/>
</dbReference>
<gene>
    <name evidence="3" type="ORF">CD29_15955</name>
</gene>
<dbReference type="AlphaFoldDB" id="A0A0A3HWM3"/>
<dbReference type="InterPro" id="IPR001920">
    <property type="entry name" value="Asp/Glu_race"/>
</dbReference>
<dbReference type="InterPro" id="IPR015942">
    <property type="entry name" value="Asp/Glu/hydantoin_racemase"/>
</dbReference>
<accession>A0A0A3HWM3</accession>
<dbReference type="PANTHER" id="PTHR21198:SF7">
    <property type="entry name" value="ASPARTATE-GLUTAMATE RACEMASE FAMILY"/>
    <property type="match status" value="1"/>
</dbReference>
<evidence type="ECO:0000313" key="4">
    <source>
        <dbReference type="Proteomes" id="UP000030416"/>
    </source>
</evidence>
<comment type="caution">
    <text evidence="3">The sequence shown here is derived from an EMBL/GenBank/DDBJ whole genome shotgun (WGS) entry which is preliminary data.</text>
</comment>
<dbReference type="NCBIfam" id="TIGR00035">
    <property type="entry name" value="asp_race"/>
    <property type="match status" value="1"/>
</dbReference>
<dbReference type="InterPro" id="IPR033134">
    <property type="entry name" value="Asp/Glu_racemase_AS_2"/>
</dbReference>
<dbReference type="EMBL" id="JPVN01000022">
    <property type="protein sequence ID" value="KGR77011.1"/>
    <property type="molecule type" value="Genomic_DNA"/>
</dbReference>
<keyword evidence="2" id="KW-0413">Isomerase</keyword>
<dbReference type="Gene3D" id="3.40.50.1860">
    <property type="match status" value="2"/>
</dbReference>
<proteinExistence type="inferred from homology"/>
<organism evidence="3 4">
    <name type="scientific">Ureibacillus manganicus DSM 26584</name>
    <dbReference type="NCBI Taxonomy" id="1384049"/>
    <lineage>
        <taxon>Bacteria</taxon>
        <taxon>Bacillati</taxon>
        <taxon>Bacillota</taxon>
        <taxon>Bacilli</taxon>
        <taxon>Bacillales</taxon>
        <taxon>Caryophanaceae</taxon>
        <taxon>Ureibacillus</taxon>
    </lineage>
</organism>
<dbReference type="OrthoDB" id="9803739at2"/>
<dbReference type="GO" id="GO:0047661">
    <property type="term" value="F:amino-acid racemase activity"/>
    <property type="evidence" value="ECO:0007669"/>
    <property type="project" value="InterPro"/>
</dbReference>